<dbReference type="Gene3D" id="2.120.10.30">
    <property type="entry name" value="TolB, C-terminal domain"/>
    <property type="match status" value="2"/>
</dbReference>
<evidence type="ECO:0000256" key="2">
    <source>
        <dbReference type="ARBA" id="ARBA00022825"/>
    </source>
</evidence>
<dbReference type="SUPFAM" id="SSF53474">
    <property type="entry name" value="alpha/beta-Hydrolases"/>
    <property type="match status" value="1"/>
</dbReference>
<reference evidence="4 5" key="1">
    <citation type="submission" date="2019-02" db="EMBL/GenBank/DDBJ databases">
        <title>Halieaceae_genomes.</title>
        <authorList>
            <person name="Li S.-H."/>
        </authorList>
    </citation>
    <scope>NUCLEOTIDE SEQUENCE [LARGE SCALE GENOMIC DNA]</scope>
    <source>
        <strain evidence="4 5">JH123</strain>
    </source>
</reference>
<protein>
    <submittedName>
        <fullName evidence="4">S9 family peptidase</fullName>
    </submittedName>
</protein>
<proteinExistence type="predicted"/>
<dbReference type="Proteomes" id="UP001317963">
    <property type="component" value="Chromosome"/>
</dbReference>
<dbReference type="PANTHER" id="PTHR42776">
    <property type="entry name" value="SERINE PEPTIDASE S9 FAMILY MEMBER"/>
    <property type="match status" value="1"/>
</dbReference>
<keyword evidence="2" id="KW-0720">Serine protease</keyword>
<feature type="domain" description="Peptidase S9 prolyl oligopeptidase catalytic" evidence="3">
    <location>
        <begin position="394"/>
        <end position="604"/>
    </location>
</feature>
<dbReference type="InterPro" id="IPR011659">
    <property type="entry name" value="WD40"/>
</dbReference>
<dbReference type="EMBL" id="CP036501">
    <property type="protein sequence ID" value="UZP75584.1"/>
    <property type="molecule type" value="Genomic_DNA"/>
</dbReference>
<dbReference type="Gene3D" id="3.40.50.1820">
    <property type="entry name" value="alpha/beta hydrolase"/>
    <property type="match status" value="1"/>
</dbReference>
<evidence type="ECO:0000313" key="5">
    <source>
        <dbReference type="Proteomes" id="UP001317963"/>
    </source>
</evidence>
<dbReference type="InterPro" id="IPR001375">
    <property type="entry name" value="Peptidase_S9_cat"/>
</dbReference>
<keyword evidence="2" id="KW-0645">Protease</keyword>
<dbReference type="InterPro" id="IPR011042">
    <property type="entry name" value="6-blade_b-propeller_TolB-like"/>
</dbReference>
<name>A0ABY6QAD4_9GAMM</name>
<dbReference type="Pfam" id="PF07676">
    <property type="entry name" value="PD40"/>
    <property type="match status" value="2"/>
</dbReference>
<organism evidence="4 5">
    <name type="scientific">Candidatus Paraluminiphilus aquimaris</name>
    <dbReference type="NCBI Taxonomy" id="2518994"/>
    <lineage>
        <taxon>Bacteria</taxon>
        <taxon>Pseudomonadati</taxon>
        <taxon>Pseudomonadota</taxon>
        <taxon>Gammaproteobacteria</taxon>
        <taxon>Cellvibrionales</taxon>
        <taxon>Halieaceae</taxon>
        <taxon>Candidatus Paraluminiphilus</taxon>
    </lineage>
</organism>
<dbReference type="Pfam" id="PF00326">
    <property type="entry name" value="Peptidase_S9"/>
    <property type="match status" value="1"/>
</dbReference>
<dbReference type="PANTHER" id="PTHR42776:SF27">
    <property type="entry name" value="DIPEPTIDYL PEPTIDASE FAMILY MEMBER 6"/>
    <property type="match status" value="1"/>
</dbReference>
<accession>A0ABY6QAD4</accession>
<keyword evidence="5" id="KW-1185">Reference proteome</keyword>
<dbReference type="InterPro" id="IPR029058">
    <property type="entry name" value="AB_hydrolase_fold"/>
</dbReference>
<gene>
    <name evidence="4" type="ORF">E0F26_06675</name>
</gene>
<keyword evidence="1" id="KW-0378">Hydrolase</keyword>
<evidence type="ECO:0000313" key="4">
    <source>
        <dbReference type="EMBL" id="UZP75584.1"/>
    </source>
</evidence>
<sequence length="607" mass="65988">MAGDTPADISRYLLASGASAPQLSPDGQDVVFRSSITGTPQLWTLPVAGGAPRQLTFGNGVTFARWMPDSSGILYGADNNGDEQESYLFISRDGSSEREIFSATQGGFRSLGDIGSDNDSLFLASTERTGLHYDIYQGSISSGDLQLIFEGNYGNFARALSPDGRYLVVTETVGEDSDYLYLLDTTTRELRVVSQPESRANHGDGGFAWSPDSQTLYMSSNTDREFAAVVAYDVIDGRFESLVESEFDLADVQLCGENGAFLVWTENRNGFDVLGGRHLASGSSIAFPAIPEGVYSLSCSQQSSTLIVGVNGWQTPGDIHAIDLLGGVGKPLVDSNLAGIQVESLVRPESITMVARDGVELQGLLYLPLGGDQASPPPVIFEVHGGPTAQSRASFDPVSQYHVARGIAVFKPNVRGSTGFGRTYVKLDDQKQRLDSVRDLVDMLDFFKTDGRVDAFRAAVSGGSYGGYMVNAVLANYPSAFAAGVSRYGVADWVTALQVASPALKASDRIEYGDIRDPKWRAFYTVNSPIRQADKIRVPVLYSHGVMDPRIDIYETEVMVRTLRANGIEAPYIKVPDEGHGWRKLGNRLFYYRRQAEFLEAHLGIRD</sequence>
<evidence type="ECO:0000259" key="3">
    <source>
        <dbReference type="Pfam" id="PF00326"/>
    </source>
</evidence>
<evidence type="ECO:0000256" key="1">
    <source>
        <dbReference type="ARBA" id="ARBA00022801"/>
    </source>
</evidence>
<dbReference type="SUPFAM" id="SSF82171">
    <property type="entry name" value="DPP6 N-terminal domain-like"/>
    <property type="match status" value="1"/>
</dbReference>